<proteinExistence type="predicted"/>
<keyword evidence="2" id="KW-1185">Reference proteome</keyword>
<gene>
    <name evidence="1" type="ORF">AAF712_014133</name>
</gene>
<dbReference type="Proteomes" id="UP001437256">
    <property type="component" value="Unassembled WGS sequence"/>
</dbReference>
<accession>A0ABR2ZE09</accession>
<sequence>MKVPTRGIRTLFLSFGDFAGDEFLQILAWNQEVSTESVPGLSRVIFEDDDTLETLETECIIGNRAELPLPHTYLWAEDRTEIAAIVLLSESLSALPLTSLSILHLHAADLAPTETIHRYFGSLPGLRTLFISTQTSPPDLLGTLIDGDGRTYFPALDTLILQGVEFPWMALDELDSSPAPRRRDVGSLIYCLERRASQGIPIRRLVLEGCSDLGPADITRISAQHVDLHVC</sequence>
<name>A0ABR2ZE09_9AGAR</name>
<organism evidence="1 2">
    <name type="scientific">Marasmius tenuissimus</name>
    <dbReference type="NCBI Taxonomy" id="585030"/>
    <lineage>
        <taxon>Eukaryota</taxon>
        <taxon>Fungi</taxon>
        <taxon>Dikarya</taxon>
        <taxon>Basidiomycota</taxon>
        <taxon>Agaricomycotina</taxon>
        <taxon>Agaricomycetes</taxon>
        <taxon>Agaricomycetidae</taxon>
        <taxon>Agaricales</taxon>
        <taxon>Marasmiineae</taxon>
        <taxon>Marasmiaceae</taxon>
        <taxon>Marasmius</taxon>
    </lineage>
</organism>
<evidence type="ECO:0000313" key="2">
    <source>
        <dbReference type="Proteomes" id="UP001437256"/>
    </source>
</evidence>
<protein>
    <submittedName>
        <fullName evidence="1">Uncharacterized protein</fullName>
    </submittedName>
</protein>
<dbReference type="EMBL" id="JBBXMP010000246">
    <property type="protein sequence ID" value="KAL0059161.1"/>
    <property type="molecule type" value="Genomic_DNA"/>
</dbReference>
<comment type="caution">
    <text evidence="1">The sequence shown here is derived from an EMBL/GenBank/DDBJ whole genome shotgun (WGS) entry which is preliminary data.</text>
</comment>
<evidence type="ECO:0000313" key="1">
    <source>
        <dbReference type="EMBL" id="KAL0059161.1"/>
    </source>
</evidence>
<reference evidence="1 2" key="1">
    <citation type="submission" date="2024-05" db="EMBL/GenBank/DDBJ databases">
        <title>A draft genome resource for the thread blight pathogen Marasmius tenuissimus strain MS-2.</title>
        <authorList>
            <person name="Yulfo-Soto G.E."/>
            <person name="Baruah I.K."/>
            <person name="Amoako-Attah I."/>
            <person name="Bukari Y."/>
            <person name="Meinhardt L.W."/>
            <person name="Bailey B.A."/>
            <person name="Cohen S.P."/>
        </authorList>
    </citation>
    <scope>NUCLEOTIDE SEQUENCE [LARGE SCALE GENOMIC DNA]</scope>
    <source>
        <strain evidence="1 2">MS-2</strain>
    </source>
</reference>